<dbReference type="PANTHER" id="PTHR43133">
    <property type="entry name" value="RNA POLYMERASE ECF-TYPE SIGMA FACTO"/>
    <property type="match status" value="1"/>
</dbReference>
<dbReference type="Gene3D" id="1.10.10.10">
    <property type="entry name" value="Winged helix-like DNA-binding domain superfamily/Winged helix DNA-binding domain"/>
    <property type="match status" value="1"/>
</dbReference>
<accession>T0JCQ7</accession>
<feature type="domain" description="RNA polymerase sigma factor 70 region 4 type 2" evidence="6">
    <location>
        <begin position="103"/>
        <end position="154"/>
    </location>
</feature>
<dbReference type="SUPFAM" id="SSF88946">
    <property type="entry name" value="Sigma2 domain of RNA polymerase sigma factors"/>
    <property type="match status" value="1"/>
</dbReference>
<dbReference type="InterPro" id="IPR014284">
    <property type="entry name" value="RNA_pol_sigma-70_dom"/>
</dbReference>
<dbReference type="GO" id="GO:0003677">
    <property type="term" value="F:DNA binding"/>
    <property type="evidence" value="ECO:0007669"/>
    <property type="project" value="InterPro"/>
</dbReference>
<evidence type="ECO:0000256" key="4">
    <source>
        <dbReference type="ARBA" id="ARBA00023163"/>
    </source>
</evidence>
<feature type="domain" description="RNA polymerase sigma-70 region 2" evidence="5">
    <location>
        <begin position="14"/>
        <end position="75"/>
    </location>
</feature>
<keyword evidence="3" id="KW-0731">Sigma factor</keyword>
<evidence type="ECO:0000259" key="6">
    <source>
        <dbReference type="Pfam" id="PF08281"/>
    </source>
</evidence>
<comment type="caution">
    <text evidence="7">The sequence shown here is derived from an EMBL/GenBank/DDBJ whole genome shotgun (WGS) entry which is preliminary data.</text>
</comment>
<dbReference type="Proteomes" id="UP000015527">
    <property type="component" value="Unassembled WGS sequence"/>
</dbReference>
<dbReference type="SUPFAM" id="SSF88659">
    <property type="entry name" value="Sigma3 and sigma4 domains of RNA polymerase sigma factors"/>
    <property type="match status" value="1"/>
</dbReference>
<dbReference type="GO" id="GO:0006352">
    <property type="term" value="P:DNA-templated transcription initiation"/>
    <property type="evidence" value="ECO:0007669"/>
    <property type="project" value="InterPro"/>
</dbReference>
<evidence type="ECO:0000256" key="3">
    <source>
        <dbReference type="ARBA" id="ARBA00023082"/>
    </source>
</evidence>
<proteinExistence type="inferred from homology"/>
<dbReference type="InterPro" id="IPR013249">
    <property type="entry name" value="RNA_pol_sigma70_r4_t2"/>
</dbReference>
<dbReference type="PANTHER" id="PTHR43133:SF63">
    <property type="entry name" value="RNA POLYMERASE SIGMA FACTOR FECI-RELATED"/>
    <property type="match status" value="1"/>
</dbReference>
<keyword evidence="2" id="KW-0805">Transcription regulation</keyword>
<dbReference type="CDD" id="cd06171">
    <property type="entry name" value="Sigma70_r4"/>
    <property type="match status" value="1"/>
</dbReference>
<keyword evidence="8" id="KW-1185">Reference proteome</keyword>
<dbReference type="Pfam" id="PF04542">
    <property type="entry name" value="Sigma70_r2"/>
    <property type="match status" value="1"/>
</dbReference>
<dbReference type="AlphaFoldDB" id="T0JCQ7"/>
<name>T0JCQ7_9SPHN</name>
<evidence type="ECO:0008006" key="9">
    <source>
        <dbReference type="Google" id="ProtNLM"/>
    </source>
</evidence>
<dbReference type="EMBL" id="ATHL01000003">
    <property type="protein sequence ID" value="EQB19664.1"/>
    <property type="molecule type" value="Genomic_DNA"/>
</dbReference>
<evidence type="ECO:0000256" key="2">
    <source>
        <dbReference type="ARBA" id="ARBA00023015"/>
    </source>
</evidence>
<evidence type="ECO:0000313" key="7">
    <source>
        <dbReference type="EMBL" id="EQB19664.1"/>
    </source>
</evidence>
<evidence type="ECO:0000256" key="1">
    <source>
        <dbReference type="ARBA" id="ARBA00010641"/>
    </source>
</evidence>
<evidence type="ECO:0000259" key="5">
    <source>
        <dbReference type="Pfam" id="PF04542"/>
    </source>
</evidence>
<dbReference type="Pfam" id="PF08281">
    <property type="entry name" value="Sigma70_r4_2"/>
    <property type="match status" value="1"/>
</dbReference>
<dbReference type="InterPro" id="IPR039425">
    <property type="entry name" value="RNA_pol_sigma-70-like"/>
</dbReference>
<gene>
    <name evidence="7" type="ORF">L284_00590</name>
</gene>
<dbReference type="NCBIfam" id="TIGR02937">
    <property type="entry name" value="sigma70-ECF"/>
    <property type="match status" value="1"/>
</dbReference>
<dbReference type="InterPro" id="IPR036388">
    <property type="entry name" value="WH-like_DNA-bd_sf"/>
</dbReference>
<comment type="similarity">
    <text evidence="1">Belongs to the sigma-70 factor family. ECF subfamily.</text>
</comment>
<sequence>MYMSDVASQLSAGLGRLRSYVRRRMRDPDGMEDVVQETLVRVIEQERRQVIEQSLAYAFRVADSVIMAGARKSSREAGLDDLDFACELPLADEVLDYRQRLARFEAALERLTPQRRAVFRLRHIDGKSRQEIAAELDLSLEAVKKHLVRAMADLTLSLGGDWASDWKQGATGATGHG</sequence>
<dbReference type="InterPro" id="IPR007627">
    <property type="entry name" value="RNA_pol_sigma70_r2"/>
</dbReference>
<protein>
    <recommendedName>
        <fullName evidence="9">RNA polymerase sigma-70 factor</fullName>
    </recommendedName>
</protein>
<organism evidence="7 8">
    <name type="scientific">Novosphingobium lindaniclasticum LE124</name>
    <dbReference type="NCBI Taxonomy" id="1096930"/>
    <lineage>
        <taxon>Bacteria</taxon>
        <taxon>Pseudomonadati</taxon>
        <taxon>Pseudomonadota</taxon>
        <taxon>Alphaproteobacteria</taxon>
        <taxon>Sphingomonadales</taxon>
        <taxon>Sphingomonadaceae</taxon>
        <taxon>Novosphingobium</taxon>
    </lineage>
</organism>
<keyword evidence="4" id="KW-0804">Transcription</keyword>
<dbReference type="eggNOG" id="COG1595">
    <property type="taxonomic scope" value="Bacteria"/>
</dbReference>
<dbReference type="PATRIC" id="fig|1096930.3.peg.117"/>
<dbReference type="RefSeq" id="WP_021232117.1">
    <property type="nucleotide sequence ID" value="NZ_ATHL01000003.1"/>
</dbReference>
<dbReference type="Gene3D" id="1.10.1740.10">
    <property type="match status" value="1"/>
</dbReference>
<dbReference type="GO" id="GO:0016987">
    <property type="term" value="F:sigma factor activity"/>
    <property type="evidence" value="ECO:0007669"/>
    <property type="project" value="UniProtKB-KW"/>
</dbReference>
<evidence type="ECO:0000313" key="8">
    <source>
        <dbReference type="Proteomes" id="UP000015527"/>
    </source>
</evidence>
<dbReference type="InterPro" id="IPR013324">
    <property type="entry name" value="RNA_pol_sigma_r3/r4-like"/>
</dbReference>
<reference evidence="7 8" key="1">
    <citation type="journal article" date="2013" name="Genome Announc.">
        <title>Genome Sequence of Novosphingobium lindaniclasticum LE124T, Isolated from a Hexachlorocyclohexane Dumpsite.</title>
        <authorList>
            <person name="Saxena A."/>
            <person name="Nayyar N."/>
            <person name="Sangwan N."/>
            <person name="Kumari R."/>
            <person name="Khurana J.P."/>
            <person name="Lal R."/>
        </authorList>
    </citation>
    <scope>NUCLEOTIDE SEQUENCE [LARGE SCALE GENOMIC DNA]</scope>
    <source>
        <strain evidence="7 8">LE124</strain>
    </source>
</reference>
<dbReference type="InterPro" id="IPR013325">
    <property type="entry name" value="RNA_pol_sigma_r2"/>
</dbReference>